<dbReference type="SUPFAM" id="SSF52833">
    <property type="entry name" value="Thioredoxin-like"/>
    <property type="match status" value="1"/>
</dbReference>
<evidence type="ECO:0000313" key="7">
    <source>
        <dbReference type="Proteomes" id="UP001049176"/>
    </source>
</evidence>
<evidence type="ECO:0000256" key="2">
    <source>
        <dbReference type="ARBA" id="ARBA00022679"/>
    </source>
</evidence>
<evidence type="ECO:0000313" key="6">
    <source>
        <dbReference type="EMBL" id="KAG7089078.1"/>
    </source>
</evidence>
<gene>
    <name evidence="6" type="ORF">E1B28_010787</name>
</gene>
<dbReference type="GO" id="GO:0006749">
    <property type="term" value="P:glutathione metabolic process"/>
    <property type="evidence" value="ECO:0007669"/>
    <property type="project" value="TreeGrafter"/>
</dbReference>
<evidence type="ECO:0000256" key="3">
    <source>
        <dbReference type="ARBA" id="ARBA00047960"/>
    </source>
</evidence>
<dbReference type="Proteomes" id="UP001049176">
    <property type="component" value="Chromosome 7"/>
</dbReference>
<dbReference type="Gene3D" id="3.40.30.10">
    <property type="entry name" value="Glutaredoxin"/>
    <property type="match status" value="1"/>
</dbReference>
<dbReference type="OrthoDB" id="249703at2759"/>
<dbReference type="PROSITE" id="PS50405">
    <property type="entry name" value="GST_CTER"/>
    <property type="match status" value="1"/>
</dbReference>
<dbReference type="EC" id="2.5.1.18" evidence="1"/>
<dbReference type="InterPro" id="IPR010987">
    <property type="entry name" value="Glutathione-S-Trfase_C-like"/>
</dbReference>
<dbReference type="EMBL" id="CM032187">
    <property type="protein sequence ID" value="KAG7089078.1"/>
    <property type="molecule type" value="Genomic_DNA"/>
</dbReference>
<dbReference type="GO" id="GO:0043295">
    <property type="term" value="F:glutathione binding"/>
    <property type="evidence" value="ECO:0007669"/>
    <property type="project" value="TreeGrafter"/>
</dbReference>
<dbReference type="PANTHER" id="PTHR43900:SF3">
    <property type="entry name" value="GLUTATHIONE S-TRANSFERASE RHO"/>
    <property type="match status" value="1"/>
</dbReference>
<dbReference type="GeneID" id="66079862"/>
<dbReference type="AlphaFoldDB" id="A0A9P7RTE9"/>
<evidence type="ECO:0000259" key="4">
    <source>
        <dbReference type="PROSITE" id="PS50404"/>
    </source>
</evidence>
<dbReference type="Gene3D" id="1.20.1050.10">
    <property type="match status" value="1"/>
</dbReference>
<feature type="domain" description="GST N-terminal" evidence="4">
    <location>
        <begin position="1"/>
        <end position="82"/>
    </location>
</feature>
<feature type="domain" description="GST C-terminal" evidence="5">
    <location>
        <begin position="91"/>
        <end position="219"/>
    </location>
</feature>
<evidence type="ECO:0000256" key="1">
    <source>
        <dbReference type="ARBA" id="ARBA00012452"/>
    </source>
</evidence>
<accession>A0A9P7RTE9</accession>
<dbReference type="CDD" id="cd03053">
    <property type="entry name" value="GST_N_Phi"/>
    <property type="match status" value="1"/>
</dbReference>
<keyword evidence="7" id="KW-1185">Reference proteome</keyword>
<dbReference type="InterPro" id="IPR040079">
    <property type="entry name" value="Glutathione_S-Trfase"/>
</dbReference>
<dbReference type="RefSeq" id="XP_043005548.1">
    <property type="nucleotide sequence ID" value="XM_043155766.1"/>
</dbReference>
<dbReference type="GO" id="GO:0005737">
    <property type="term" value="C:cytoplasm"/>
    <property type="evidence" value="ECO:0007669"/>
    <property type="project" value="TreeGrafter"/>
</dbReference>
<reference evidence="6" key="1">
    <citation type="journal article" date="2021" name="Genome Biol. Evol.">
        <title>The assembled and annotated genome of the fairy-ring fungus Marasmius oreades.</title>
        <authorList>
            <person name="Hiltunen M."/>
            <person name="Ament-Velasquez S.L."/>
            <person name="Johannesson H."/>
        </authorList>
    </citation>
    <scope>NUCLEOTIDE SEQUENCE</scope>
    <source>
        <strain evidence="6">03SP1</strain>
    </source>
</reference>
<dbReference type="SFLD" id="SFLDG00358">
    <property type="entry name" value="Main_(cytGST)"/>
    <property type="match status" value="1"/>
</dbReference>
<dbReference type="PROSITE" id="PS50404">
    <property type="entry name" value="GST_NTER"/>
    <property type="match status" value="1"/>
</dbReference>
<proteinExistence type="predicted"/>
<dbReference type="Pfam" id="PF00043">
    <property type="entry name" value="GST_C"/>
    <property type="match status" value="1"/>
</dbReference>
<dbReference type="FunFam" id="3.40.30.10:FF:000016">
    <property type="entry name" value="Glutathione S-transferase F2"/>
    <property type="match status" value="1"/>
</dbReference>
<dbReference type="GO" id="GO:0004364">
    <property type="term" value="F:glutathione transferase activity"/>
    <property type="evidence" value="ECO:0007669"/>
    <property type="project" value="UniProtKB-EC"/>
</dbReference>
<dbReference type="InterPro" id="IPR036282">
    <property type="entry name" value="Glutathione-S-Trfase_C_sf"/>
</dbReference>
<dbReference type="InterPro" id="IPR004046">
    <property type="entry name" value="GST_C"/>
</dbReference>
<dbReference type="SFLD" id="SFLDG01154">
    <property type="entry name" value="Main.5:_Phi-like"/>
    <property type="match status" value="1"/>
</dbReference>
<comment type="catalytic activity">
    <reaction evidence="3">
        <text>RX + glutathione = an S-substituted glutathione + a halide anion + H(+)</text>
        <dbReference type="Rhea" id="RHEA:16437"/>
        <dbReference type="ChEBI" id="CHEBI:15378"/>
        <dbReference type="ChEBI" id="CHEBI:16042"/>
        <dbReference type="ChEBI" id="CHEBI:17792"/>
        <dbReference type="ChEBI" id="CHEBI:57925"/>
        <dbReference type="ChEBI" id="CHEBI:90779"/>
        <dbReference type="EC" id="2.5.1.18"/>
    </reaction>
</comment>
<dbReference type="PANTHER" id="PTHR43900">
    <property type="entry name" value="GLUTATHIONE S-TRANSFERASE RHO"/>
    <property type="match status" value="1"/>
</dbReference>
<sequence>MVLKIHGHPISTCTARVAVVCHEKQIPYEFVLVDFGKGDHKAPAFTEHQPFGQVPYIDDDGFILYESRAIARYLAAKYPQKGLKLIPDPNDVKAVGLYDQAVSVETANFSTIAGRAVFENMFKQMVTGQQPDPVVFNGLIKQLEEKLKVYEVILGKQKYLAGDELTLADLFHLPYGHRLAAFGSDVMSRQGPNVTRWWNDLSSRESWKFAEKGVPSGLA</sequence>
<dbReference type="SFLD" id="SFLDS00019">
    <property type="entry name" value="Glutathione_Transferase_(cytos"/>
    <property type="match status" value="1"/>
</dbReference>
<dbReference type="KEGG" id="more:E1B28_010787"/>
<name>A0A9P7RTE9_9AGAR</name>
<organism evidence="6 7">
    <name type="scientific">Marasmius oreades</name>
    <name type="common">fairy-ring Marasmius</name>
    <dbReference type="NCBI Taxonomy" id="181124"/>
    <lineage>
        <taxon>Eukaryota</taxon>
        <taxon>Fungi</taxon>
        <taxon>Dikarya</taxon>
        <taxon>Basidiomycota</taxon>
        <taxon>Agaricomycotina</taxon>
        <taxon>Agaricomycetes</taxon>
        <taxon>Agaricomycetidae</taxon>
        <taxon>Agaricales</taxon>
        <taxon>Marasmiineae</taxon>
        <taxon>Marasmiaceae</taxon>
        <taxon>Marasmius</taxon>
    </lineage>
</organism>
<evidence type="ECO:0000259" key="5">
    <source>
        <dbReference type="PROSITE" id="PS50405"/>
    </source>
</evidence>
<dbReference type="SUPFAM" id="SSF47616">
    <property type="entry name" value="GST C-terminal domain-like"/>
    <property type="match status" value="1"/>
</dbReference>
<dbReference type="InterPro" id="IPR004045">
    <property type="entry name" value="Glutathione_S-Trfase_N"/>
</dbReference>
<dbReference type="InterPro" id="IPR036249">
    <property type="entry name" value="Thioredoxin-like_sf"/>
</dbReference>
<keyword evidence="2" id="KW-0808">Transferase</keyword>
<comment type="caution">
    <text evidence="6">The sequence shown here is derived from an EMBL/GenBank/DDBJ whole genome shotgun (WGS) entry which is preliminary data.</text>
</comment>
<dbReference type="Pfam" id="PF13417">
    <property type="entry name" value="GST_N_3"/>
    <property type="match status" value="1"/>
</dbReference>
<protein>
    <recommendedName>
        <fullName evidence="1">glutathione transferase</fullName>
        <ecNumber evidence="1">2.5.1.18</ecNumber>
    </recommendedName>
</protein>